<name>A0A327S3B0_9FLAO</name>
<organism evidence="1 2">
    <name type="scientific">Gelidibacter algens</name>
    <dbReference type="NCBI Taxonomy" id="49280"/>
    <lineage>
        <taxon>Bacteria</taxon>
        <taxon>Pseudomonadati</taxon>
        <taxon>Bacteroidota</taxon>
        <taxon>Flavobacteriia</taxon>
        <taxon>Flavobacteriales</taxon>
        <taxon>Flavobacteriaceae</taxon>
        <taxon>Gelidibacter</taxon>
    </lineage>
</organism>
<reference evidence="1 2" key="1">
    <citation type="submission" date="2018-06" db="EMBL/GenBank/DDBJ databases">
        <title>Genomic Encyclopedia of Archaeal and Bacterial Type Strains, Phase II (KMG-II): from individual species to whole genera.</title>
        <authorList>
            <person name="Goeker M."/>
        </authorList>
    </citation>
    <scope>NUCLEOTIDE SEQUENCE [LARGE SCALE GENOMIC DNA]</scope>
    <source>
        <strain evidence="1 2">DSM 12408</strain>
    </source>
</reference>
<evidence type="ECO:0000313" key="2">
    <source>
        <dbReference type="Proteomes" id="UP000248987"/>
    </source>
</evidence>
<dbReference type="AlphaFoldDB" id="A0A327S3B0"/>
<dbReference type="EMBL" id="QLLQ01000011">
    <property type="protein sequence ID" value="RAJ22063.1"/>
    <property type="molecule type" value="Genomic_DNA"/>
</dbReference>
<keyword evidence="2" id="KW-1185">Reference proteome</keyword>
<dbReference type="Proteomes" id="UP000248987">
    <property type="component" value="Unassembled WGS sequence"/>
</dbReference>
<accession>A0A327S3B0</accession>
<protein>
    <submittedName>
        <fullName evidence="1">Uncharacterized protein</fullName>
    </submittedName>
</protein>
<comment type="caution">
    <text evidence="1">The sequence shown here is derived from an EMBL/GenBank/DDBJ whole genome shotgun (WGS) entry which is preliminary data.</text>
</comment>
<sequence>MPSFNREGGIIPGKRDESGSVYVKVNSILYRYKKLSLIKKDSHFRGK</sequence>
<gene>
    <name evidence="1" type="ORF">LX77_02721</name>
</gene>
<evidence type="ECO:0000313" key="1">
    <source>
        <dbReference type="EMBL" id="RAJ22063.1"/>
    </source>
</evidence>
<proteinExistence type="predicted"/>